<evidence type="ECO:0000256" key="1">
    <source>
        <dbReference type="SAM" id="MobiDB-lite"/>
    </source>
</evidence>
<dbReference type="GeneID" id="20671221"/>
<protein>
    <recommendedName>
        <fullName evidence="4">Mitochondrial ATPase complex subunit ATP10</fullName>
    </recommendedName>
</protein>
<keyword evidence="3" id="KW-1185">Reference proteome</keyword>
<dbReference type="KEGG" id="hir:HETIRDRAFT_326185"/>
<dbReference type="Proteomes" id="UP000030671">
    <property type="component" value="Unassembled WGS sequence"/>
</dbReference>
<dbReference type="InParanoid" id="W4JX50"/>
<dbReference type="RefSeq" id="XP_009550038.1">
    <property type="nucleotide sequence ID" value="XM_009551743.1"/>
</dbReference>
<sequence>MLASTLRRTQHTPTRAFIRHAANNAGHKTSKKPPAKPPAKPLADDSSTKPFQAPSSPPMFHLIPPLQRPLGVPDVPTTAVKTWSEMSADMLNQEKQLAKRRHLLFSEMPPRRVKQASTGYFYDLHMTRVHGGKTWMAPGVLIRQDKALYFPDIVGTKLDDGVQTHTTNICSGRISVIAMLSTKISEQHAASYTTRVNEMYRNHPSYQYIQINLQENFLKSLLVNMFLSSLRGQVPPHLQTTYLISRQNMEYVREQLGMVNSRIGYVYLVDEQLKVRWAASADAKTEEEEALIRGVGVLLNRRKHPKKAPVDDH</sequence>
<accession>W4JX50</accession>
<evidence type="ECO:0000313" key="2">
    <source>
        <dbReference type="EMBL" id="ETW78034.1"/>
    </source>
</evidence>
<dbReference type="PANTHER" id="PTHR28106">
    <property type="entry name" value="MITOCHONDRIAL ATPASE COMPLEX SUBUNIT ATP10"/>
    <property type="match status" value="1"/>
</dbReference>
<dbReference type="OrthoDB" id="17089at2759"/>
<proteinExistence type="predicted"/>
<reference evidence="2 3" key="1">
    <citation type="journal article" date="2012" name="New Phytol.">
        <title>Insight into trade-off between wood decay and parasitism from the genome of a fungal forest pathogen.</title>
        <authorList>
            <person name="Olson A."/>
            <person name="Aerts A."/>
            <person name="Asiegbu F."/>
            <person name="Belbahri L."/>
            <person name="Bouzid O."/>
            <person name="Broberg A."/>
            <person name="Canback B."/>
            <person name="Coutinho P.M."/>
            <person name="Cullen D."/>
            <person name="Dalman K."/>
            <person name="Deflorio G."/>
            <person name="van Diepen L.T."/>
            <person name="Dunand C."/>
            <person name="Duplessis S."/>
            <person name="Durling M."/>
            <person name="Gonthier P."/>
            <person name="Grimwood J."/>
            <person name="Fossdal C.G."/>
            <person name="Hansson D."/>
            <person name="Henrissat B."/>
            <person name="Hietala A."/>
            <person name="Himmelstrand K."/>
            <person name="Hoffmeister D."/>
            <person name="Hogberg N."/>
            <person name="James T.Y."/>
            <person name="Karlsson M."/>
            <person name="Kohler A."/>
            <person name="Kues U."/>
            <person name="Lee Y.H."/>
            <person name="Lin Y.C."/>
            <person name="Lind M."/>
            <person name="Lindquist E."/>
            <person name="Lombard V."/>
            <person name="Lucas S."/>
            <person name="Lunden K."/>
            <person name="Morin E."/>
            <person name="Murat C."/>
            <person name="Park J."/>
            <person name="Raffaello T."/>
            <person name="Rouze P."/>
            <person name="Salamov A."/>
            <person name="Schmutz J."/>
            <person name="Solheim H."/>
            <person name="Stahlberg J."/>
            <person name="Velez H."/>
            <person name="de Vries R.P."/>
            <person name="Wiebenga A."/>
            <person name="Woodward S."/>
            <person name="Yakovlev I."/>
            <person name="Garbelotto M."/>
            <person name="Martin F."/>
            <person name="Grigoriev I.V."/>
            <person name="Stenlid J."/>
        </authorList>
    </citation>
    <scope>NUCLEOTIDE SEQUENCE [LARGE SCALE GENOMIC DNA]</scope>
    <source>
        <strain evidence="2 3">TC 32-1</strain>
    </source>
</reference>
<evidence type="ECO:0008006" key="4">
    <source>
        <dbReference type="Google" id="ProtNLM"/>
    </source>
</evidence>
<organism evidence="2 3">
    <name type="scientific">Heterobasidion irregulare (strain TC 32-1)</name>
    <dbReference type="NCBI Taxonomy" id="747525"/>
    <lineage>
        <taxon>Eukaryota</taxon>
        <taxon>Fungi</taxon>
        <taxon>Dikarya</taxon>
        <taxon>Basidiomycota</taxon>
        <taxon>Agaricomycotina</taxon>
        <taxon>Agaricomycetes</taxon>
        <taxon>Russulales</taxon>
        <taxon>Bondarzewiaceae</taxon>
        <taxon>Heterobasidion</taxon>
        <taxon>Heterobasidion annosum species complex</taxon>
    </lineage>
</organism>
<dbReference type="GO" id="GO:0033615">
    <property type="term" value="P:mitochondrial proton-transporting ATP synthase complex assembly"/>
    <property type="evidence" value="ECO:0007669"/>
    <property type="project" value="TreeGrafter"/>
</dbReference>
<dbReference type="EMBL" id="KI925462">
    <property type="protein sequence ID" value="ETW78034.1"/>
    <property type="molecule type" value="Genomic_DNA"/>
</dbReference>
<gene>
    <name evidence="2" type="ORF">HETIRDRAFT_326185</name>
</gene>
<dbReference type="FunCoup" id="W4JX50">
    <property type="interactions" value="38"/>
</dbReference>
<dbReference type="STRING" id="747525.W4JX50"/>
<dbReference type="InterPro" id="IPR007849">
    <property type="entry name" value="ATP10"/>
</dbReference>
<dbReference type="GO" id="GO:0005743">
    <property type="term" value="C:mitochondrial inner membrane"/>
    <property type="evidence" value="ECO:0007669"/>
    <property type="project" value="TreeGrafter"/>
</dbReference>
<feature type="region of interest" description="Disordered" evidence="1">
    <location>
        <begin position="1"/>
        <end position="68"/>
    </location>
</feature>
<dbReference type="eggNOG" id="KOG4614">
    <property type="taxonomic scope" value="Eukaryota"/>
</dbReference>
<dbReference type="PANTHER" id="PTHR28106:SF1">
    <property type="entry name" value="MITOCHONDRIAL ATPASE COMPLEX SUBUNIT ATP10"/>
    <property type="match status" value="1"/>
</dbReference>
<name>W4JX50_HETIT</name>
<dbReference type="Pfam" id="PF05176">
    <property type="entry name" value="ATP-synt_10"/>
    <property type="match status" value="1"/>
</dbReference>
<dbReference type="HOGENOM" id="CLU_047290_0_0_1"/>
<dbReference type="AlphaFoldDB" id="W4JX50"/>
<evidence type="ECO:0000313" key="3">
    <source>
        <dbReference type="Proteomes" id="UP000030671"/>
    </source>
</evidence>